<protein>
    <submittedName>
        <fullName evidence="2">Uncharacterized protein</fullName>
    </submittedName>
</protein>
<keyword evidence="1" id="KW-0472">Membrane</keyword>
<reference evidence="2" key="1">
    <citation type="submission" date="2019-02" db="EMBL/GenBank/DDBJ databases">
        <authorList>
            <person name="Gruber-Vodicka R. H."/>
            <person name="Seah K. B. B."/>
        </authorList>
    </citation>
    <scope>NUCLEOTIDE SEQUENCE</scope>
    <source>
        <strain evidence="2">BECK_BZ197</strain>
        <strain evidence="4">BECK_BZ198</strain>
        <strain evidence="3">BECK_BZ199</strain>
    </source>
</reference>
<keyword evidence="1" id="KW-1133">Transmembrane helix</keyword>
<name>A0A450XKM0_9GAMM</name>
<evidence type="ECO:0000313" key="4">
    <source>
        <dbReference type="EMBL" id="VFK76448.1"/>
    </source>
</evidence>
<dbReference type="EMBL" id="CAADGH010000057">
    <property type="protein sequence ID" value="VFK76448.1"/>
    <property type="molecule type" value="Genomic_DNA"/>
</dbReference>
<proteinExistence type="predicted"/>
<accession>A0A450XKM0</accession>
<evidence type="ECO:0000313" key="3">
    <source>
        <dbReference type="EMBL" id="VFK35806.1"/>
    </source>
</evidence>
<dbReference type="AlphaFoldDB" id="A0A450XKM0"/>
<evidence type="ECO:0000256" key="1">
    <source>
        <dbReference type="SAM" id="Phobius"/>
    </source>
</evidence>
<feature type="transmembrane region" description="Helical" evidence="1">
    <location>
        <begin position="73"/>
        <end position="95"/>
    </location>
</feature>
<gene>
    <name evidence="2" type="ORF">BECKMB1821G_GA0114241_105415</name>
    <name evidence="4" type="ORF">BECKMB1821H_GA0114242_10576</name>
    <name evidence="3" type="ORF">BECKMB1821I_GA0114274_11483</name>
</gene>
<organism evidence="2">
    <name type="scientific">Candidatus Kentrum sp. MB</name>
    <dbReference type="NCBI Taxonomy" id="2138164"/>
    <lineage>
        <taxon>Bacteria</taxon>
        <taxon>Pseudomonadati</taxon>
        <taxon>Pseudomonadota</taxon>
        <taxon>Gammaproteobacteria</taxon>
        <taxon>Candidatus Kentrum</taxon>
    </lineage>
</organism>
<dbReference type="EMBL" id="CAADFQ010000148">
    <property type="protein sequence ID" value="VFK35806.1"/>
    <property type="molecule type" value="Genomic_DNA"/>
</dbReference>
<dbReference type="EMBL" id="CAADFO010000054">
    <property type="protein sequence ID" value="VFK29827.1"/>
    <property type="molecule type" value="Genomic_DNA"/>
</dbReference>
<sequence>MKTNNQFDKRELLLQPIVEELLDNEQRGCDPQLRLFEIAFDEDAKAAARWLIPDGVDSKMTDTDLIRRHLEKLLSFPVSQNIALGIISAFIAASYKLEKDWE</sequence>
<evidence type="ECO:0000313" key="2">
    <source>
        <dbReference type="EMBL" id="VFK29827.1"/>
    </source>
</evidence>
<keyword evidence="1" id="KW-0812">Transmembrane</keyword>